<sequence>MKVLEKKLHIPANLSPCKTIDNSLPDLSNHPLVKAKIERARKILEESPIPEHLLRGE</sequence>
<dbReference type="AlphaFoldDB" id="C6W4N9"/>
<dbReference type="STRING" id="471854.Dfer_4662"/>
<gene>
    <name evidence="1" type="ordered locus">Dfer_4662</name>
</gene>
<name>C6W4N9_DYAFD</name>
<dbReference type="EMBL" id="CP001619">
    <property type="protein sequence ID" value="ACT95863.1"/>
    <property type="molecule type" value="Genomic_DNA"/>
</dbReference>
<protein>
    <submittedName>
        <fullName evidence="1">Uncharacterized protein</fullName>
    </submittedName>
</protein>
<reference evidence="1 2" key="1">
    <citation type="journal article" date="2009" name="Stand. Genomic Sci.">
        <title>Complete genome sequence of Dyadobacter fermentans type strain (NS114).</title>
        <authorList>
            <person name="Lang E."/>
            <person name="Lapidus A."/>
            <person name="Chertkov O."/>
            <person name="Brettin T."/>
            <person name="Detter J.C."/>
            <person name="Han C."/>
            <person name="Copeland A."/>
            <person name="Glavina Del Rio T."/>
            <person name="Nolan M."/>
            <person name="Chen F."/>
            <person name="Lucas S."/>
            <person name="Tice H."/>
            <person name="Cheng J.F."/>
            <person name="Land M."/>
            <person name="Hauser L."/>
            <person name="Chang Y.J."/>
            <person name="Jeffries C.D."/>
            <person name="Kopitz M."/>
            <person name="Bruce D."/>
            <person name="Goodwin L."/>
            <person name="Pitluck S."/>
            <person name="Ovchinnikova G."/>
            <person name="Pati A."/>
            <person name="Ivanova N."/>
            <person name="Mavrommatis K."/>
            <person name="Chen A."/>
            <person name="Palaniappan K."/>
            <person name="Chain P."/>
            <person name="Bristow J."/>
            <person name="Eisen J.A."/>
            <person name="Markowitz V."/>
            <person name="Hugenholtz P."/>
            <person name="Goker M."/>
            <person name="Rohde M."/>
            <person name="Kyrpides N.C."/>
            <person name="Klenk H.P."/>
        </authorList>
    </citation>
    <scope>NUCLEOTIDE SEQUENCE [LARGE SCALE GENOMIC DNA]</scope>
    <source>
        <strain evidence="2">ATCC 700827 / DSM 18053 / CIP 107007 / KCTC 52180 / NS114</strain>
    </source>
</reference>
<proteinExistence type="predicted"/>
<dbReference type="Proteomes" id="UP000002011">
    <property type="component" value="Chromosome"/>
</dbReference>
<dbReference type="HOGENOM" id="CLU_2989367_0_0_10"/>
<evidence type="ECO:0000313" key="1">
    <source>
        <dbReference type="EMBL" id="ACT95863.1"/>
    </source>
</evidence>
<organism evidence="1 2">
    <name type="scientific">Dyadobacter fermentans (strain ATCC 700827 / DSM 18053 / CIP 107007 / KCTC 52180 / NS114)</name>
    <dbReference type="NCBI Taxonomy" id="471854"/>
    <lineage>
        <taxon>Bacteria</taxon>
        <taxon>Pseudomonadati</taxon>
        <taxon>Bacteroidota</taxon>
        <taxon>Cytophagia</taxon>
        <taxon>Cytophagales</taxon>
        <taxon>Spirosomataceae</taxon>
        <taxon>Dyadobacter</taxon>
    </lineage>
</organism>
<evidence type="ECO:0000313" key="2">
    <source>
        <dbReference type="Proteomes" id="UP000002011"/>
    </source>
</evidence>
<accession>C6W4N9</accession>
<keyword evidence="2" id="KW-1185">Reference proteome</keyword>
<dbReference type="KEGG" id="dfe:Dfer_4662"/>
<dbReference type="RefSeq" id="WP_015814104.1">
    <property type="nucleotide sequence ID" value="NC_013037.1"/>
</dbReference>